<reference evidence="2 3" key="1">
    <citation type="journal article" date="2024" name="G3 (Bethesda)">
        <title>Genome assembly of Hibiscus sabdariffa L. provides insights into metabolisms of medicinal natural products.</title>
        <authorList>
            <person name="Kim T."/>
        </authorList>
    </citation>
    <scope>NUCLEOTIDE SEQUENCE [LARGE SCALE GENOMIC DNA]</scope>
    <source>
        <strain evidence="2">TK-2024</strain>
        <tissue evidence="2">Old leaves</tissue>
    </source>
</reference>
<accession>A0ABR2U4Q8</accession>
<proteinExistence type="predicted"/>
<evidence type="ECO:0000256" key="1">
    <source>
        <dbReference type="SAM" id="MobiDB-lite"/>
    </source>
</evidence>
<comment type="caution">
    <text evidence="2">The sequence shown here is derived from an EMBL/GenBank/DDBJ whole genome shotgun (WGS) entry which is preliminary data.</text>
</comment>
<protein>
    <submittedName>
        <fullName evidence="2">Uncharacterized protein</fullName>
    </submittedName>
</protein>
<dbReference type="Proteomes" id="UP001396334">
    <property type="component" value="Unassembled WGS sequence"/>
</dbReference>
<gene>
    <name evidence="2" type="ORF">V6N11_058606</name>
</gene>
<evidence type="ECO:0000313" key="3">
    <source>
        <dbReference type="Proteomes" id="UP001396334"/>
    </source>
</evidence>
<sequence>MTASSHGQINDMQSKLVSFFHYTRERDATLQTYFLELLPDENQLFPAFPEEIFQPAKPAKQGTQHEQPTTKPAPKKKHVTSTSTAIPTQAPIPTPVEPTTTQVPPARTPDTNTPSSVLRPSTKTPSSSRRVLTRKDKGKAPIKPTPCNTLHSTLA</sequence>
<evidence type="ECO:0000313" key="2">
    <source>
        <dbReference type="EMBL" id="KAK9044712.1"/>
    </source>
</evidence>
<feature type="compositionally biased region" description="Polar residues" evidence="1">
    <location>
        <begin position="109"/>
        <end position="118"/>
    </location>
</feature>
<feature type="region of interest" description="Disordered" evidence="1">
    <location>
        <begin position="51"/>
        <end position="155"/>
    </location>
</feature>
<keyword evidence="3" id="KW-1185">Reference proteome</keyword>
<feature type="compositionally biased region" description="Polar residues" evidence="1">
    <location>
        <begin position="61"/>
        <end position="70"/>
    </location>
</feature>
<feature type="compositionally biased region" description="Polar residues" evidence="1">
    <location>
        <begin position="146"/>
        <end position="155"/>
    </location>
</feature>
<name>A0ABR2U4Q8_9ROSI</name>
<dbReference type="EMBL" id="JBBPBN010000002">
    <property type="protein sequence ID" value="KAK9044712.1"/>
    <property type="molecule type" value="Genomic_DNA"/>
</dbReference>
<organism evidence="2 3">
    <name type="scientific">Hibiscus sabdariffa</name>
    <name type="common">roselle</name>
    <dbReference type="NCBI Taxonomy" id="183260"/>
    <lineage>
        <taxon>Eukaryota</taxon>
        <taxon>Viridiplantae</taxon>
        <taxon>Streptophyta</taxon>
        <taxon>Embryophyta</taxon>
        <taxon>Tracheophyta</taxon>
        <taxon>Spermatophyta</taxon>
        <taxon>Magnoliopsida</taxon>
        <taxon>eudicotyledons</taxon>
        <taxon>Gunneridae</taxon>
        <taxon>Pentapetalae</taxon>
        <taxon>rosids</taxon>
        <taxon>malvids</taxon>
        <taxon>Malvales</taxon>
        <taxon>Malvaceae</taxon>
        <taxon>Malvoideae</taxon>
        <taxon>Hibiscus</taxon>
    </lineage>
</organism>
<feature type="compositionally biased region" description="Low complexity" evidence="1">
    <location>
        <begin position="119"/>
        <end position="130"/>
    </location>
</feature>